<dbReference type="InterPro" id="IPR011761">
    <property type="entry name" value="ATP-grasp"/>
</dbReference>
<keyword evidence="3" id="KW-0067">ATP-binding</keyword>
<gene>
    <name evidence="4" type="ORF">AV649_16240</name>
</gene>
<dbReference type="SUPFAM" id="SSF56059">
    <property type="entry name" value="Glutathione synthetase ATP-binding domain-like"/>
    <property type="match status" value="1"/>
</dbReference>
<keyword evidence="1" id="KW-0436">Ligase</keyword>
<organism evidence="4 5">
    <name type="scientific">Rossellomorea marisflavi</name>
    <dbReference type="NCBI Taxonomy" id="189381"/>
    <lineage>
        <taxon>Bacteria</taxon>
        <taxon>Bacillati</taxon>
        <taxon>Bacillota</taxon>
        <taxon>Bacilli</taxon>
        <taxon>Bacillales</taxon>
        <taxon>Bacillaceae</taxon>
        <taxon>Rossellomorea</taxon>
    </lineage>
</organism>
<dbReference type="InterPro" id="IPR052032">
    <property type="entry name" value="ATP-dep_AA_Ligase"/>
</dbReference>
<evidence type="ECO:0000256" key="3">
    <source>
        <dbReference type="ARBA" id="ARBA00022840"/>
    </source>
</evidence>
<dbReference type="GO" id="GO:0016874">
    <property type="term" value="F:ligase activity"/>
    <property type="evidence" value="ECO:0007669"/>
    <property type="project" value="UniProtKB-KW"/>
</dbReference>
<dbReference type="PATRIC" id="fig|189381.10.peg.967"/>
<accession>A0A0J5V2U2</accession>
<dbReference type="PANTHER" id="PTHR43585">
    <property type="entry name" value="FUMIPYRROLE BIOSYNTHESIS PROTEIN C"/>
    <property type="match status" value="1"/>
</dbReference>
<dbReference type="Pfam" id="PF13535">
    <property type="entry name" value="ATP-grasp_4"/>
    <property type="match status" value="1"/>
</dbReference>
<dbReference type="PANTHER" id="PTHR43585:SF2">
    <property type="entry name" value="ATP-GRASP ENZYME FSQD"/>
    <property type="match status" value="1"/>
</dbReference>
<dbReference type="Gene3D" id="3.30.1490.20">
    <property type="entry name" value="ATP-grasp fold, A domain"/>
    <property type="match status" value="1"/>
</dbReference>
<sequence>MRPNILLFIESNTTGTGRKAFDIAKENGYNGILLTNSINQYHDFSGIEYKVCDTNDLDCLYQEVEKLGIHTVAGIMSTSEYYIEISAALANRVGLNANNPDIIRHYRDKSLLRTTLSANQEINQPLFMIVDEENGMEKLHELMDFPYIVKPAEDSGSNDVKLCYNRREIEEQVQAILSKEVNMRNQRMHPKVLIEEYIGGDEYSVEVFGTGKDLITIGITEKTTKGSPYFIEDRHIFPSRIPVELTALIERSVQLAIGELGHLNGAVHAEVKVEAGSCYIIEINPRLAGGMIPELIKQATGIDLLELHVRSFIESIDSMMYETAYYSGIQFVTSSSTGVLKAINGMENIERFPGFHMASLDSKKGKRVRKPRNSSDRLGYVIVTSSSYEGLERKLNSIEEVLSIELE</sequence>
<dbReference type="InterPro" id="IPR040570">
    <property type="entry name" value="LAL_C2"/>
</dbReference>
<protein>
    <submittedName>
        <fullName evidence="4">Uncharacterized protein</fullName>
    </submittedName>
</protein>
<dbReference type="Gene3D" id="3.30.470.20">
    <property type="entry name" value="ATP-grasp fold, B domain"/>
    <property type="match status" value="1"/>
</dbReference>
<evidence type="ECO:0000256" key="2">
    <source>
        <dbReference type="ARBA" id="ARBA00022741"/>
    </source>
</evidence>
<dbReference type="GO" id="GO:0005524">
    <property type="term" value="F:ATP binding"/>
    <property type="evidence" value="ECO:0007669"/>
    <property type="project" value="UniProtKB-UniRule"/>
</dbReference>
<comment type="caution">
    <text evidence="4">The sequence shown here is derived from an EMBL/GenBank/DDBJ whole genome shotgun (WGS) entry which is preliminary data.</text>
</comment>
<dbReference type="Pfam" id="PF18603">
    <property type="entry name" value="LAL_C2"/>
    <property type="match status" value="1"/>
</dbReference>
<name>A0A0J5V2U2_9BACI</name>
<evidence type="ECO:0000313" key="5">
    <source>
        <dbReference type="Proteomes" id="UP000076510"/>
    </source>
</evidence>
<dbReference type="Gene3D" id="3.40.50.20">
    <property type="match status" value="1"/>
</dbReference>
<dbReference type="PROSITE" id="PS00867">
    <property type="entry name" value="CPSASE_2"/>
    <property type="match status" value="1"/>
</dbReference>
<dbReference type="Proteomes" id="UP000076510">
    <property type="component" value="Unassembled WGS sequence"/>
</dbReference>
<dbReference type="AlphaFoldDB" id="A0A0J5V2U2"/>
<proteinExistence type="predicted"/>
<evidence type="ECO:0000313" key="4">
    <source>
        <dbReference type="EMBL" id="KZE50922.1"/>
    </source>
</evidence>
<evidence type="ECO:0000256" key="1">
    <source>
        <dbReference type="ARBA" id="ARBA00022598"/>
    </source>
</evidence>
<keyword evidence="2" id="KW-0547">Nucleotide-binding</keyword>
<reference evidence="5" key="1">
    <citation type="submission" date="2016-01" db="EMBL/GenBank/DDBJ databases">
        <title>Whole genome sequencing of Bhargavaea cecembensis T14.</title>
        <authorList>
            <person name="Hong K.W."/>
        </authorList>
    </citation>
    <scope>NUCLEOTIDE SEQUENCE [LARGE SCALE GENOMIC DNA]</scope>
    <source>
        <strain evidence="5">M19</strain>
    </source>
</reference>
<dbReference type="GO" id="GO:0046872">
    <property type="term" value="F:metal ion binding"/>
    <property type="evidence" value="ECO:0007669"/>
    <property type="project" value="InterPro"/>
</dbReference>
<dbReference type="RefSeq" id="WP_048005373.1">
    <property type="nucleotide sequence ID" value="NZ_CP047095.1"/>
</dbReference>
<dbReference type="PROSITE" id="PS50975">
    <property type="entry name" value="ATP_GRASP"/>
    <property type="match status" value="1"/>
</dbReference>
<dbReference type="EMBL" id="LQQY01000009">
    <property type="protein sequence ID" value="KZE50922.1"/>
    <property type="molecule type" value="Genomic_DNA"/>
</dbReference>
<dbReference type="OrthoDB" id="9803907at2"/>
<dbReference type="InterPro" id="IPR005479">
    <property type="entry name" value="CPAse_ATP-bd"/>
</dbReference>
<dbReference type="InterPro" id="IPR013815">
    <property type="entry name" value="ATP_grasp_subdomain_1"/>
</dbReference>